<dbReference type="PROSITE" id="PS50109">
    <property type="entry name" value="HIS_KIN"/>
    <property type="match status" value="1"/>
</dbReference>
<dbReference type="GO" id="GO:0005886">
    <property type="term" value="C:plasma membrane"/>
    <property type="evidence" value="ECO:0007669"/>
    <property type="project" value="UniProtKB-SubCell"/>
</dbReference>
<evidence type="ECO:0000256" key="1">
    <source>
        <dbReference type="ARBA" id="ARBA00000085"/>
    </source>
</evidence>
<evidence type="ECO:0000256" key="3">
    <source>
        <dbReference type="ARBA" id="ARBA00022553"/>
    </source>
</evidence>
<dbReference type="Gene3D" id="3.30.565.10">
    <property type="entry name" value="Histidine kinase-like ATPase, C-terminal domain"/>
    <property type="match status" value="1"/>
</dbReference>
<dbReference type="OrthoDB" id="9801651at2"/>
<accession>A0A1T4PG11</accession>
<dbReference type="SUPFAM" id="SSF52172">
    <property type="entry name" value="CheY-like"/>
    <property type="match status" value="1"/>
</dbReference>
<dbReference type="CDD" id="cd16922">
    <property type="entry name" value="HATPase_EvgS-ArcB-TorS-like"/>
    <property type="match status" value="1"/>
</dbReference>
<dbReference type="CDD" id="cd17546">
    <property type="entry name" value="REC_hyHK_CKI1_RcsC-like"/>
    <property type="match status" value="1"/>
</dbReference>
<dbReference type="EMBL" id="FUWJ01000002">
    <property type="protein sequence ID" value="SJZ90495.1"/>
    <property type="molecule type" value="Genomic_DNA"/>
</dbReference>
<feature type="modified residue" description="4-aspartylphosphate" evidence="11">
    <location>
        <position position="652"/>
    </location>
</feature>
<keyword evidence="3 11" id="KW-0597">Phosphoprotein</keyword>
<dbReference type="STRING" id="225324.SAMN02745126_02804"/>
<evidence type="ECO:0000259" key="14">
    <source>
        <dbReference type="PROSITE" id="PS50110"/>
    </source>
</evidence>
<dbReference type="Gene3D" id="1.20.120.160">
    <property type="entry name" value="HPT domain"/>
    <property type="match status" value="1"/>
</dbReference>
<dbReference type="InterPro" id="IPR003661">
    <property type="entry name" value="HisK_dim/P_dom"/>
</dbReference>
<keyword evidence="6 15" id="KW-0418">Kinase</keyword>
<dbReference type="FunFam" id="3.30.565.10:FF:000010">
    <property type="entry name" value="Sensor histidine kinase RcsC"/>
    <property type="match status" value="1"/>
</dbReference>
<evidence type="ECO:0000313" key="15">
    <source>
        <dbReference type="EMBL" id="SJZ90495.1"/>
    </source>
</evidence>
<dbReference type="InterPro" id="IPR036890">
    <property type="entry name" value="HATPase_C_sf"/>
</dbReference>
<dbReference type="SUPFAM" id="SSF55874">
    <property type="entry name" value="ATPase domain of HSP90 chaperone/DNA topoisomerase II/histidine kinase"/>
    <property type="match status" value="1"/>
</dbReference>
<reference evidence="16" key="1">
    <citation type="submission" date="2017-02" db="EMBL/GenBank/DDBJ databases">
        <authorList>
            <person name="Varghese N."/>
            <person name="Submissions S."/>
        </authorList>
    </citation>
    <scope>NUCLEOTIDE SEQUENCE [LARGE SCALE GENOMIC DNA]</scope>
    <source>
        <strain evidence="16">ATCC 27094</strain>
    </source>
</reference>
<dbReference type="SUPFAM" id="SSF47226">
    <property type="entry name" value="Histidine-containing phosphotransfer domain, HPT domain"/>
    <property type="match status" value="1"/>
</dbReference>
<evidence type="ECO:0000256" key="12">
    <source>
        <dbReference type="SAM" id="Phobius"/>
    </source>
</evidence>
<name>A0A1T4PG11_9HYPH</name>
<keyword evidence="12" id="KW-1133">Transmembrane helix</keyword>
<keyword evidence="8" id="KW-0902">Two-component regulatory system</keyword>
<comment type="subunit">
    <text evidence="9">At low DSF concentrations, interacts with RpfF.</text>
</comment>
<dbReference type="CDD" id="cd00082">
    <property type="entry name" value="HisKA"/>
    <property type="match status" value="1"/>
</dbReference>
<dbReference type="GO" id="GO:0005524">
    <property type="term" value="F:ATP binding"/>
    <property type="evidence" value="ECO:0007669"/>
    <property type="project" value="UniProtKB-KW"/>
</dbReference>
<dbReference type="Pfam" id="PF22588">
    <property type="entry name" value="dCache_1_like"/>
    <property type="match status" value="1"/>
</dbReference>
<evidence type="ECO:0000256" key="8">
    <source>
        <dbReference type="ARBA" id="ARBA00023012"/>
    </source>
</evidence>
<dbReference type="Gene3D" id="1.10.287.130">
    <property type="match status" value="1"/>
</dbReference>
<evidence type="ECO:0000259" key="13">
    <source>
        <dbReference type="PROSITE" id="PS50109"/>
    </source>
</evidence>
<sequence length="845" mass="91801">MKTFSFLRAIRFGRRGKAVIVIGLLMTAFVVAGSILMLWRTRATEIAEWKANLEHSSIMIAEHTRQSMKAADLVLKSIIEDVQEAGIEDEADLRRVLGTQDVFDMMRNKASSLPQIDVATIVDIDGRVINFTRSFPPPPINLADRDYFKAHMADPKLDLFLSVPVRNRGTGTWTFYLARKIKSRTGATLGLVLTGLEVNFFESFFKAVNISSASAISLFRSDGILLARYPLNPELLGKSFAEQAVFRDVIGRGNSSGAVVTTSPRLADGKSEMRIVAPRTIPDYPMVINITATDALILALWRSTALFVGVGATIVTLLLLGLTAWIAILLTRQEMTLRELRRARRDAEQAADAKAEFLAMMSHEIRTPMNSVIGLTSLLADSDMDPAQKRSIRVIEKSANHLLTIINDILDFSRLEAGRLDLEKSAFDLRELCDSAIMITRSLPGARALDIAADISPVLPAFLTGDAGHINQILLNLLSNAVKYTEHGSVRLRVSQLGRLDPVCRLRFEVIDTGTGIAPEICARLFQPFEQGDPRLARRKGGTGLGLAICRRIVELMGGRIGVDSRPGHGSTFWFELALEQAPAEQLQPQAEDAARPMQRPLRILVAEDTPANQVVVRAMLEQLGHRVQVVSDGDEAVTAAAARAFDLILMDVQMPLVDGYEAARRIRALPGQSAQAPIVALTAFAQPTDRERALAAGMTEYLRKPIRMRELATMIERLVPAAVDEGERAPALDAAALADLRAAVGVDTFHRLVGHCLHDGAALVAEIEAAQATGDQRRLRSAAHRLSGLFPQFGAERAGAAALALEIEAGGAVAERTATLLAEARAALAALAALAETHAQEVAP</sequence>
<dbReference type="AlphaFoldDB" id="A0A1T4PG11"/>
<evidence type="ECO:0000256" key="7">
    <source>
        <dbReference type="ARBA" id="ARBA00022840"/>
    </source>
</evidence>
<feature type="domain" description="Response regulatory" evidence="14">
    <location>
        <begin position="603"/>
        <end position="720"/>
    </location>
</feature>
<dbReference type="InterPro" id="IPR001789">
    <property type="entry name" value="Sig_transdc_resp-reg_receiver"/>
</dbReference>
<dbReference type="SMART" id="SM00448">
    <property type="entry name" value="REC"/>
    <property type="match status" value="1"/>
</dbReference>
<dbReference type="SMART" id="SM00387">
    <property type="entry name" value="HATPase_c"/>
    <property type="match status" value="1"/>
</dbReference>
<feature type="domain" description="Histidine kinase" evidence="13">
    <location>
        <begin position="360"/>
        <end position="581"/>
    </location>
</feature>
<keyword evidence="7" id="KW-0067">ATP-binding</keyword>
<evidence type="ECO:0000256" key="11">
    <source>
        <dbReference type="PROSITE-ProRule" id="PRU00169"/>
    </source>
</evidence>
<dbReference type="Gene3D" id="3.30.450.20">
    <property type="entry name" value="PAS domain"/>
    <property type="match status" value="2"/>
</dbReference>
<evidence type="ECO:0000256" key="2">
    <source>
        <dbReference type="ARBA" id="ARBA00012438"/>
    </source>
</evidence>
<feature type="transmembrane region" description="Helical" evidence="12">
    <location>
        <begin position="20"/>
        <end position="39"/>
    </location>
</feature>
<dbReference type="InterPro" id="IPR005467">
    <property type="entry name" value="His_kinase_dom"/>
</dbReference>
<dbReference type="CDD" id="cd12915">
    <property type="entry name" value="PDC2_DGC_like"/>
    <property type="match status" value="1"/>
</dbReference>
<protein>
    <recommendedName>
        <fullName evidence="10">Sensory/regulatory protein RpfC</fullName>
        <ecNumber evidence="2">2.7.13.3</ecNumber>
    </recommendedName>
</protein>
<dbReference type="PROSITE" id="PS50110">
    <property type="entry name" value="RESPONSE_REGULATORY"/>
    <property type="match status" value="1"/>
</dbReference>
<evidence type="ECO:0000256" key="10">
    <source>
        <dbReference type="ARBA" id="ARBA00068150"/>
    </source>
</evidence>
<dbReference type="PANTHER" id="PTHR45339">
    <property type="entry name" value="HYBRID SIGNAL TRANSDUCTION HISTIDINE KINASE J"/>
    <property type="match status" value="1"/>
</dbReference>
<gene>
    <name evidence="15" type="ORF">SAMN02745126_02804</name>
</gene>
<evidence type="ECO:0000256" key="6">
    <source>
        <dbReference type="ARBA" id="ARBA00022777"/>
    </source>
</evidence>
<feature type="transmembrane region" description="Helical" evidence="12">
    <location>
        <begin position="284"/>
        <end position="301"/>
    </location>
</feature>
<dbReference type="SMART" id="SM00388">
    <property type="entry name" value="HisKA"/>
    <property type="match status" value="1"/>
</dbReference>
<dbReference type="RefSeq" id="WP_085934449.1">
    <property type="nucleotide sequence ID" value="NZ_FUWJ01000002.1"/>
</dbReference>
<dbReference type="PANTHER" id="PTHR45339:SF5">
    <property type="entry name" value="HISTIDINE KINASE"/>
    <property type="match status" value="1"/>
</dbReference>
<proteinExistence type="predicted"/>
<dbReference type="SUPFAM" id="SSF47384">
    <property type="entry name" value="Homodimeric domain of signal transducing histidine kinase"/>
    <property type="match status" value="1"/>
</dbReference>
<feature type="transmembrane region" description="Helical" evidence="12">
    <location>
        <begin position="307"/>
        <end position="331"/>
    </location>
</feature>
<dbReference type="Pfam" id="PF02518">
    <property type="entry name" value="HATPase_c"/>
    <property type="match status" value="1"/>
</dbReference>
<dbReference type="InterPro" id="IPR011006">
    <property type="entry name" value="CheY-like_superfamily"/>
</dbReference>
<dbReference type="PRINTS" id="PR00344">
    <property type="entry name" value="BCTRLSENSOR"/>
</dbReference>
<keyword evidence="5" id="KW-0547">Nucleotide-binding</keyword>
<evidence type="ECO:0000256" key="4">
    <source>
        <dbReference type="ARBA" id="ARBA00022679"/>
    </source>
</evidence>
<evidence type="ECO:0000256" key="9">
    <source>
        <dbReference type="ARBA" id="ARBA00064003"/>
    </source>
</evidence>
<dbReference type="GO" id="GO:0000155">
    <property type="term" value="F:phosphorelay sensor kinase activity"/>
    <property type="evidence" value="ECO:0007669"/>
    <property type="project" value="InterPro"/>
</dbReference>
<dbReference type="CDD" id="cd12914">
    <property type="entry name" value="PDC1_DGC_like"/>
    <property type="match status" value="1"/>
</dbReference>
<organism evidence="15 16">
    <name type="scientific">Enhydrobacter aerosaccus</name>
    <dbReference type="NCBI Taxonomy" id="225324"/>
    <lineage>
        <taxon>Bacteria</taxon>
        <taxon>Pseudomonadati</taxon>
        <taxon>Pseudomonadota</taxon>
        <taxon>Alphaproteobacteria</taxon>
        <taxon>Hyphomicrobiales</taxon>
        <taxon>Enhydrobacter</taxon>
    </lineage>
</organism>
<keyword evidence="12" id="KW-0812">Transmembrane</keyword>
<dbReference type="InterPro" id="IPR036097">
    <property type="entry name" value="HisK_dim/P_sf"/>
</dbReference>
<dbReference type="Gene3D" id="3.40.50.2300">
    <property type="match status" value="1"/>
</dbReference>
<dbReference type="InterPro" id="IPR036641">
    <property type="entry name" value="HPT_dom_sf"/>
</dbReference>
<comment type="catalytic activity">
    <reaction evidence="1">
        <text>ATP + protein L-histidine = ADP + protein N-phospho-L-histidine.</text>
        <dbReference type="EC" id="2.7.13.3"/>
    </reaction>
</comment>
<keyword evidence="12" id="KW-0472">Membrane</keyword>
<dbReference type="FunFam" id="1.10.287.130:FF:000002">
    <property type="entry name" value="Two-component osmosensing histidine kinase"/>
    <property type="match status" value="1"/>
</dbReference>
<dbReference type="EC" id="2.7.13.3" evidence="2"/>
<dbReference type="Proteomes" id="UP000190092">
    <property type="component" value="Unassembled WGS sequence"/>
</dbReference>
<dbReference type="InterPro" id="IPR004358">
    <property type="entry name" value="Sig_transdc_His_kin-like_C"/>
</dbReference>
<keyword evidence="4" id="KW-0808">Transferase</keyword>
<dbReference type="InterPro" id="IPR003594">
    <property type="entry name" value="HATPase_dom"/>
</dbReference>
<dbReference type="InterPro" id="IPR054327">
    <property type="entry name" value="His-kinase-like_sensor"/>
</dbReference>
<dbReference type="Pfam" id="PF00072">
    <property type="entry name" value="Response_reg"/>
    <property type="match status" value="1"/>
</dbReference>
<evidence type="ECO:0000256" key="5">
    <source>
        <dbReference type="ARBA" id="ARBA00022741"/>
    </source>
</evidence>
<evidence type="ECO:0000313" key="16">
    <source>
        <dbReference type="Proteomes" id="UP000190092"/>
    </source>
</evidence>
<keyword evidence="16" id="KW-1185">Reference proteome</keyword>
<dbReference type="Pfam" id="PF00512">
    <property type="entry name" value="HisKA"/>
    <property type="match status" value="1"/>
</dbReference>